<accession>A0A5B7GME9</accession>
<sequence>MTRMTGKGLRRIERLWRTKEDYDRLEGLEDFGGFCMIGFSKFQCYRTHHHHHHYPHYHHDHHHHHHHHASISSQEHKEKSSTHNRPWDSEPSCLRENLYSYSFLYPSFLSREMLAPPLPSQPKRHTSGLQGDENPNSSVTASPLSTRQYSQLCPCSSTTTRDLLLLAIRAGYLQPGLAATREGPSHQCRVVKHV</sequence>
<comment type="caution">
    <text evidence="2">The sequence shown here is derived from an EMBL/GenBank/DDBJ whole genome shotgun (WGS) entry which is preliminary data.</text>
</comment>
<dbReference type="AlphaFoldDB" id="A0A5B7GME9"/>
<name>A0A5B7GME9_PORTR</name>
<proteinExistence type="predicted"/>
<dbReference type="EMBL" id="VSRR010015473">
    <property type="protein sequence ID" value="MPC58218.1"/>
    <property type="molecule type" value="Genomic_DNA"/>
</dbReference>
<feature type="compositionally biased region" description="Polar residues" evidence="1">
    <location>
        <begin position="127"/>
        <end position="143"/>
    </location>
</feature>
<evidence type="ECO:0000256" key="1">
    <source>
        <dbReference type="SAM" id="MobiDB-lite"/>
    </source>
</evidence>
<reference evidence="2 3" key="1">
    <citation type="submission" date="2019-05" db="EMBL/GenBank/DDBJ databases">
        <title>Another draft genome of Portunus trituberculatus and its Hox gene families provides insights of decapod evolution.</title>
        <authorList>
            <person name="Jeong J.-H."/>
            <person name="Song I."/>
            <person name="Kim S."/>
            <person name="Choi T."/>
            <person name="Kim D."/>
            <person name="Ryu S."/>
            <person name="Kim W."/>
        </authorList>
    </citation>
    <scope>NUCLEOTIDE SEQUENCE [LARGE SCALE GENOMIC DNA]</scope>
    <source>
        <tissue evidence="2">Muscle</tissue>
    </source>
</reference>
<feature type="region of interest" description="Disordered" evidence="1">
    <location>
        <begin position="116"/>
        <end position="143"/>
    </location>
</feature>
<keyword evidence="3" id="KW-1185">Reference proteome</keyword>
<feature type="compositionally biased region" description="Basic residues" evidence="1">
    <location>
        <begin position="55"/>
        <end position="69"/>
    </location>
</feature>
<organism evidence="2 3">
    <name type="scientific">Portunus trituberculatus</name>
    <name type="common">Swimming crab</name>
    <name type="synonym">Neptunus trituberculatus</name>
    <dbReference type="NCBI Taxonomy" id="210409"/>
    <lineage>
        <taxon>Eukaryota</taxon>
        <taxon>Metazoa</taxon>
        <taxon>Ecdysozoa</taxon>
        <taxon>Arthropoda</taxon>
        <taxon>Crustacea</taxon>
        <taxon>Multicrustacea</taxon>
        <taxon>Malacostraca</taxon>
        <taxon>Eumalacostraca</taxon>
        <taxon>Eucarida</taxon>
        <taxon>Decapoda</taxon>
        <taxon>Pleocyemata</taxon>
        <taxon>Brachyura</taxon>
        <taxon>Eubrachyura</taxon>
        <taxon>Portunoidea</taxon>
        <taxon>Portunidae</taxon>
        <taxon>Portuninae</taxon>
        <taxon>Portunus</taxon>
    </lineage>
</organism>
<feature type="region of interest" description="Disordered" evidence="1">
    <location>
        <begin position="55"/>
        <end position="89"/>
    </location>
</feature>
<protein>
    <submittedName>
        <fullName evidence="2">Uncharacterized protein</fullName>
    </submittedName>
</protein>
<feature type="compositionally biased region" description="Basic and acidic residues" evidence="1">
    <location>
        <begin position="74"/>
        <end position="88"/>
    </location>
</feature>
<evidence type="ECO:0000313" key="3">
    <source>
        <dbReference type="Proteomes" id="UP000324222"/>
    </source>
</evidence>
<gene>
    <name evidence="2" type="ORF">E2C01_052214</name>
</gene>
<evidence type="ECO:0000313" key="2">
    <source>
        <dbReference type="EMBL" id="MPC58218.1"/>
    </source>
</evidence>
<dbReference type="Proteomes" id="UP000324222">
    <property type="component" value="Unassembled WGS sequence"/>
</dbReference>